<dbReference type="EMBL" id="BARW01007446">
    <property type="protein sequence ID" value="GAI87485.1"/>
    <property type="molecule type" value="Genomic_DNA"/>
</dbReference>
<dbReference type="AlphaFoldDB" id="X1TIV7"/>
<accession>X1TIV7</accession>
<evidence type="ECO:0000313" key="1">
    <source>
        <dbReference type="EMBL" id="GAI87485.1"/>
    </source>
</evidence>
<proteinExistence type="predicted"/>
<name>X1TIV7_9ZZZZ</name>
<feature type="non-terminal residue" evidence="1">
    <location>
        <position position="1"/>
    </location>
</feature>
<gene>
    <name evidence="1" type="ORF">S12H4_15493</name>
</gene>
<comment type="caution">
    <text evidence="1">The sequence shown here is derived from an EMBL/GenBank/DDBJ whole genome shotgun (WGS) entry which is preliminary data.</text>
</comment>
<organism evidence="1">
    <name type="scientific">marine sediment metagenome</name>
    <dbReference type="NCBI Taxonomy" id="412755"/>
    <lineage>
        <taxon>unclassified sequences</taxon>
        <taxon>metagenomes</taxon>
        <taxon>ecological metagenomes</taxon>
    </lineage>
</organism>
<reference evidence="1" key="1">
    <citation type="journal article" date="2014" name="Front. Microbiol.">
        <title>High frequency of phylogenetically diverse reductive dehalogenase-homologous genes in deep subseafloor sedimentary metagenomes.</title>
        <authorList>
            <person name="Kawai M."/>
            <person name="Futagami T."/>
            <person name="Toyoda A."/>
            <person name="Takaki Y."/>
            <person name="Nishi S."/>
            <person name="Hori S."/>
            <person name="Arai W."/>
            <person name="Tsubouchi T."/>
            <person name="Morono Y."/>
            <person name="Uchiyama I."/>
            <person name="Ito T."/>
            <person name="Fujiyama A."/>
            <person name="Inagaki F."/>
            <person name="Takami H."/>
        </authorList>
    </citation>
    <scope>NUCLEOTIDE SEQUENCE</scope>
    <source>
        <strain evidence="1">Expedition CK06-06</strain>
    </source>
</reference>
<sequence length="49" mass="5290">HKANRIGEGSGRLRSLDCSRISDIQNLLQIPCVLNSGAIPIRLLHIAGI</sequence>
<protein>
    <submittedName>
        <fullName evidence="1">Uncharacterized protein</fullName>
    </submittedName>
</protein>